<dbReference type="InterPro" id="IPR002220">
    <property type="entry name" value="DapA-like"/>
</dbReference>
<dbReference type="SMART" id="SM01130">
    <property type="entry name" value="DHDPS"/>
    <property type="match status" value="1"/>
</dbReference>
<dbReference type="Proteomes" id="UP001230207">
    <property type="component" value="Unassembled WGS sequence"/>
</dbReference>
<keyword evidence="1 2" id="KW-0456">Lyase</keyword>
<evidence type="ECO:0000313" key="2">
    <source>
        <dbReference type="EMBL" id="MDQ0322453.1"/>
    </source>
</evidence>
<dbReference type="Pfam" id="PF00701">
    <property type="entry name" value="DHDPS"/>
    <property type="match status" value="1"/>
</dbReference>
<dbReference type="Gene3D" id="3.20.20.70">
    <property type="entry name" value="Aldolase class I"/>
    <property type="match status" value="1"/>
</dbReference>
<dbReference type="InterPro" id="IPR013785">
    <property type="entry name" value="Aldolase_TIM"/>
</dbReference>
<reference evidence="2 3" key="1">
    <citation type="submission" date="2023-07" db="EMBL/GenBank/DDBJ databases">
        <title>Genomic Encyclopedia of Type Strains, Phase IV (KMG-IV): sequencing the most valuable type-strain genomes for metagenomic binning, comparative biology and taxonomic classification.</title>
        <authorList>
            <person name="Goeker M."/>
        </authorList>
    </citation>
    <scope>NUCLEOTIDE SEQUENCE [LARGE SCALE GENOMIC DNA]</scope>
    <source>
        <strain evidence="2 3">DSM 1112</strain>
    </source>
</reference>
<accession>A0ABU0BW26</accession>
<protein>
    <submittedName>
        <fullName evidence="2">Dihydrodipicolinate synthase/N-acetylneuraminate lyase</fullName>
    </submittedName>
</protein>
<gene>
    <name evidence="2" type="ORF">QO002_004659</name>
</gene>
<evidence type="ECO:0000313" key="3">
    <source>
        <dbReference type="Proteomes" id="UP001230207"/>
    </source>
</evidence>
<keyword evidence="3" id="KW-1185">Reference proteome</keyword>
<dbReference type="SUPFAM" id="SSF51569">
    <property type="entry name" value="Aldolase"/>
    <property type="match status" value="1"/>
</dbReference>
<dbReference type="CDD" id="cd00408">
    <property type="entry name" value="DHDPS-like"/>
    <property type="match status" value="1"/>
</dbReference>
<evidence type="ECO:0000256" key="1">
    <source>
        <dbReference type="ARBA" id="ARBA00023239"/>
    </source>
</evidence>
<proteinExistence type="predicted"/>
<dbReference type="GO" id="GO:0016829">
    <property type="term" value="F:lyase activity"/>
    <property type="evidence" value="ECO:0007669"/>
    <property type="project" value="UniProtKB-KW"/>
</dbReference>
<comment type="caution">
    <text evidence="2">The sequence shown here is derived from an EMBL/GenBank/DDBJ whole genome shotgun (WGS) entry which is preliminary data.</text>
</comment>
<sequence>MGQPHWKLVGRRLGRGSQLSPAQALGLALVTARSLWQVAASIEQGWRCKWIYDVGQLPLCVYNNPSTTRFTFSVELIERPAKVRNIVAIKMPLPADGDYSSEMSTIRRHTAPPFATGYSGDWGAADALLAGADAWHSVVSGLLPSEALAITRAARSGDTELAASINKGFEPMSSTFKEFGSFRVIFAVAEIIGIGAFEPPRPVLGLHPEARARVAEAIYGLRSADSSAHD</sequence>
<name>A0ABU0BW26_9HYPH</name>
<organism evidence="2 3">
    <name type="scientific">Pararhizobium capsulatum DSM 1112</name>
    <dbReference type="NCBI Taxonomy" id="1121113"/>
    <lineage>
        <taxon>Bacteria</taxon>
        <taxon>Pseudomonadati</taxon>
        <taxon>Pseudomonadota</taxon>
        <taxon>Alphaproteobacteria</taxon>
        <taxon>Hyphomicrobiales</taxon>
        <taxon>Rhizobiaceae</taxon>
        <taxon>Rhizobium/Agrobacterium group</taxon>
        <taxon>Pararhizobium</taxon>
    </lineage>
</organism>
<dbReference type="EMBL" id="JAUSVF010000002">
    <property type="protein sequence ID" value="MDQ0322453.1"/>
    <property type="molecule type" value="Genomic_DNA"/>
</dbReference>